<dbReference type="InterPro" id="IPR052354">
    <property type="entry name" value="Cell_Wall_Dynamics_Protein"/>
</dbReference>
<name>A0A6J5P7P2_9CAUD</name>
<protein>
    <submittedName>
        <fullName evidence="3">COG3179 Predicted chitinase</fullName>
    </submittedName>
</protein>
<proteinExistence type="predicted"/>
<feature type="region of interest" description="Disordered" evidence="1">
    <location>
        <begin position="217"/>
        <end position="236"/>
    </location>
</feature>
<dbReference type="SUPFAM" id="SSF47090">
    <property type="entry name" value="PGBD-like"/>
    <property type="match status" value="1"/>
</dbReference>
<dbReference type="InterPro" id="IPR036366">
    <property type="entry name" value="PGBDSf"/>
</dbReference>
<evidence type="ECO:0000259" key="2">
    <source>
        <dbReference type="Pfam" id="PF01471"/>
    </source>
</evidence>
<dbReference type="Gene3D" id="1.10.530.10">
    <property type="match status" value="1"/>
</dbReference>
<dbReference type="InterPro" id="IPR002477">
    <property type="entry name" value="Peptidoglycan-bd-like"/>
</dbReference>
<dbReference type="SUPFAM" id="SSF53955">
    <property type="entry name" value="Lysozyme-like"/>
    <property type="match status" value="1"/>
</dbReference>
<evidence type="ECO:0000256" key="1">
    <source>
        <dbReference type="SAM" id="MobiDB-lite"/>
    </source>
</evidence>
<feature type="domain" description="Peptidoglycan binding-like" evidence="2">
    <location>
        <begin position="245"/>
        <end position="284"/>
    </location>
</feature>
<dbReference type="InterPro" id="IPR036365">
    <property type="entry name" value="PGBD-like_sf"/>
</dbReference>
<dbReference type="InterPro" id="IPR023346">
    <property type="entry name" value="Lysozyme-like_dom_sf"/>
</dbReference>
<reference evidence="3" key="1">
    <citation type="submission" date="2020-04" db="EMBL/GenBank/DDBJ databases">
        <authorList>
            <person name="Chiriac C."/>
            <person name="Salcher M."/>
            <person name="Ghai R."/>
            <person name="Kavagutti S V."/>
        </authorList>
    </citation>
    <scope>NUCLEOTIDE SEQUENCE</scope>
</reference>
<accession>A0A6J5P7P2</accession>
<dbReference type="Pfam" id="PF01471">
    <property type="entry name" value="PG_binding_1"/>
    <property type="match status" value="1"/>
</dbReference>
<gene>
    <name evidence="3" type="ORF">UFOVP858_73</name>
</gene>
<dbReference type="Gene3D" id="1.10.101.10">
    <property type="entry name" value="PGBD-like superfamily/PGBD"/>
    <property type="match status" value="1"/>
</dbReference>
<organism evidence="3">
    <name type="scientific">uncultured Caudovirales phage</name>
    <dbReference type="NCBI Taxonomy" id="2100421"/>
    <lineage>
        <taxon>Viruses</taxon>
        <taxon>Duplodnaviria</taxon>
        <taxon>Heunggongvirae</taxon>
        <taxon>Uroviricota</taxon>
        <taxon>Caudoviricetes</taxon>
        <taxon>Peduoviridae</taxon>
        <taxon>Maltschvirus</taxon>
        <taxon>Maltschvirus maltsch</taxon>
    </lineage>
</organism>
<dbReference type="PANTHER" id="PTHR34408:SF1">
    <property type="entry name" value="GLYCOSYL HYDROLASE FAMILY 19 DOMAIN-CONTAINING PROTEIN HI_1415"/>
    <property type="match status" value="1"/>
</dbReference>
<evidence type="ECO:0000313" key="3">
    <source>
        <dbReference type="EMBL" id="CAB4167879.1"/>
    </source>
</evidence>
<sequence length="286" mass="30399">MSLITEAQLAVMIPTNKEIGEWCAALNEMLPKYGITTDKRIAGFISQCAHESMDFRVLQENLNYKEATLLKVFPRYFGPGKENAAEYAGKPEKIANYVYMDKNRSKGGALGNVKDGDGWLFSGKGLKQVTGRANTTAFGKTIGMTAEEAAAYLLTKKGALESALWFWGSRNLNEVADTGDQVRLTKIINGGDIGLADRQARYAKAMAALGGKIDTPAPAASPSVSGGTLRRGSKGDDVKKMQAKLGLTADGDFGPGTEAALKKWQADNGLTADGVAGPKTLAKLLG</sequence>
<dbReference type="PANTHER" id="PTHR34408">
    <property type="entry name" value="FAMILY PROTEIN, PUTATIVE-RELATED"/>
    <property type="match status" value="1"/>
</dbReference>
<dbReference type="EMBL" id="LR796806">
    <property type="protein sequence ID" value="CAB4167879.1"/>
    <property type="molecule type" value="Genomic_DNA"/>
</dbReference>